<evidence type="ECO:0000313" key="4">
    <source>
        <dbReference type="EMBL" id="OEJ74676.1"/>
    </source>
</evidence>
<accession>A0A1E5QJ00</accession>
<feature type="domain" description="SLH" evidence="3">
    <location>
        <begin position="242"/>
        <end position="310"/>
    </location>
</feature>
<gene>
    <name evidence="4" type="ORF">BH720_13485</name>
</gene>
<evidence type="ECO:0000256" key="2">
    <source>
        <dbReference type="SAM" id="SignalP"/>
    </source>
</evidence>
<dbReference type="InterPro" id="IPR001119">
    <property type="entry name" value="SLH_dom"/>
</dbReference>
<dbReference type="AlphaFoldDB" id="A0A1E5QJ00"/>
<comment type="caution">
    <text evidence="4">The sequence shown here is derived from an EMBL/GenBank/DDBJ whole genome shotgun (WGS) entry which is preliminary data.</text>
</comment>
<proteinExistence type="predicted"/>
<name>A0A1E5QJ00_9CYAN</name>
<keyword evidence="2" id="KW-0732">Signal</keyword>
<dbReference type="PROSITE" id="PS51257">
    <property type="entry name" value="PROKAR_LIPOPROTEIN"/>
    <property type="match status" value="1"/>
</dbReference>
<feature type="region of interest" description="Disordered" evidence="1">
    <location>
        <begin position="161"/>
        <end position="181"/>
    </location>
</feature>
<evidence type="ECO:0000259" key="3">
    <source>
        <dbReference type="PROSITE" id="PS51272"/>
    </source>
</evidence>
<feature type="chain" id="PRO_5009184311" description="SLH domain-containing protein" evidence="2">
    <location>
        <begin position="22"/>
        <end position="397"/>
    </location>
</feature>
<protein>
    <recommendedName>
        <fullName evidence="3">SLH domain-containing protein</fullName>
    </recommendedName>
</protein>
<dbReference type="PROSITE" id="PS51272">
    <property type="entry name" value="SLH"/>
    <property type="match status" value="1"/>
</dbReference>
<reference evidence="4" key="1">
    <citation type="submission" date="2016-09" db="EMBL/GenBank/DDBJ databases">
        <title>Draft genome of thermotolerant cyanobacterium Desertifilum sp. strain IPPAS B-1220.</title>
        <authorList>
            <person name="Sinetova M.A."/>
            <person name="Bolakhan K."/>
            <person name="Zayadan B.K."/>
            <person name="Mironov K.S."/>
            <person name="Ustinova V."/>
            <person name="Kupriyanova E.V."/>
            <person name="Sidorov R.A."/>
            <person name="Skrypnik A.N."/>
            <person name="Gogoleva N.E."/>
            <person name="Gogolev Y.V."/>
            <person name="Los D.A."/>
        </authorList>
    </citation>
    <scope>NUCLEOTIDE SEQUENCE [LARGE SCALE GENOMIC DNA]</scope>
    <source>
        <strain evidence="4">IPPAS B-1220</strain>
    </source>
</reference>
<sequence length="397" mass="43357">MKRPVLFAVVASLAASLTACANSPLGQTAERSLAADPRLENNPALFAPNPTQAELPADFPSEIPRYPNAQLQTVSPLAEGEPGQLTRWTSPDSAAQIEQFYQAQFQANNWQLVEATPDSEPNTLAARRDDLQVKVSWETAQAGENAPTEFVLKYLEGEPQAVVSPAPSPSPQPQNPAVANETPEQLRQYVQDLTALGIFDNETIQPNEMMTRRQYARWLVAANNRFYANSPGRQIRLAATTAEPTFQDVPRSDRDFAIIQGLAEAGLIPSALTGEATAVTFRPDAPLTREQLVLWKVPLDTRQALPTATVEAVEERWGFQDASRINARALRAILADFANGEQSNIRRAFGYTTLFQPQKTVTQAEAAAALWHFGIQGEGLSAADIQSLDRPSVTQAN</sequence>
<dbReference type="PANTHER" id="PTHR33740:SF3">
    <property type="entry name" value="GPI-ANCHORED ADHESIN-LIKE PROTEIN"/>
    <property type="match status" value="1"/>
</dbReference>
<feature type="signal peptide" evidence="2">
    <location>
        <begin position="1"/>
        <end position="21"/>
    </location>
</feature>
<dbReference type="EMBL" id="MJGC01000063">
    <property type="protein sequence ID" value="OEJ74676.1"/>
    <property type="molecule type" value="Genomic_DNA"/>
</dbReference>
<dbReference type="OrthoDB" id="452152at2"/>
<dbReference type="PANTHER" id="PTHR33740">
    <property type="entry name" value="GPI-ANCHORED ADHESIN-LIKE PROTEIN"/>
    <property type="match status" value="1"/>
</dbReference>
<evidence type="ECO:0000256" key="1">
    <source>
        <dbReference type="SAM" id="MobiDB-lite"/>
    </source>
</evidence>
<dbReference type="STRING" id="1781255.BH720_13485"/>
<dbReference type="RefSeq" id="WP_069967733.1">
    <property type="nucleotide sequence ID" value="NZ_CM124774.1"/>
</dbReference>
<organism evidence="4">
    <name type="scientific">Desertifilum tharense IPPAS B-1220</name>
    <dbReference type="NCBI Taxonomy" id="1781255"/>
    <lineage>
        <taxon>Bacteria</taxon>
        <taxon>Bacillati</taxon>
        <taxon>Cyanobacteriota</taxon>
        <taxon>Cyanophyceae</taxon>
        <taxon>Desertifilales</taxon>
        <taxon>Desertifilaceae</taxon>
        <taxon>Desertifilum</taxon>
    </lineage>
</organism>